<keyword evidence="1" id="KW-0472">Membrane</keyword>
<reference evidence="2" key="1">
    <citation type="journal article" date="2014" name="Front. Microbiol.">
        <title>High frequency of phylogenetically diverse reductive dehalogenase-homologous genes in deep subseafloor sedimentary metagenomes.</title>
        <authorList>
            <person name="Kawai M."/>
            <person name="Futagami T."/>
            <person name="Toyoda A."/>
            <person name="Takaki Y."/>
            <person name="Nishi S."/>
            <person name="Hori S."/>
            <person name="Arai W."/>
            <person name="Tsubouchi T."/>
            <person name="Morono Y."/>
            <person name="Uchiyama I."/>
            <person name="Ito T."/>
            <person name="Fujiyama A."/>
            <person name="Inagaki F."/>
            <person name="Takami H."/>
        </authorList>
    </citation>
    <scope>NUCLEOTIDE SEQUENCE</scope>
    <source>
        <strain evidence="2">Expedition CK06-06</strain>
    </source>
</reference>
<comment type="caution">
    <text evidence="2">The sequence shown here is derived from an EMBL/GenBank/DDBJ whole genome shotgun (WGS) entry which is preliminary data.</text>
</comment>
<keyword evidence="1" id="KW-0812">Transmembrane</keyword>
<organism evidence="2">
    <name type="scientific">marine sediment metagenome</name>
    <dbReference type="NCBI Taxonomy" id="412755"/>
    <lineage>
        <taxon>unclassified sequences</taxon>
        <taxon>metagenomes</taxon>
        <taxon>ecological metagenomes</taxon>
    </lineage>
</organism>
<gene>
    <name evidence="2" type="ORF">S01H4_37634</name>
</gene>
<evidence type="ECO:0000256" key="1">
    <source>
        <dbReference type="SAM" id="Phobius"/>
    </source>
</evidence>
<dbReference type="EMBL" id="BART01020238">
    <property type="protein sequence ID" value="GAH01779.1"/>
    <property type="molecule type" value="Genomic_DNA"/>
</dbReference>
<proteinExistence type="predicted"/>
<feature type="non-terminal residue" evidence="2">
    <location>
        <position position="1"/>
    </location>
</feature>
<dbReference type="AlphaFoldDB" id="X1D9L7"/>
<accession>X1D9L7</accession>
<feature type="transmembrane region" description="Helical" evidence="1">
    <location>
        <begin position="13"/>
        <end position="35"/>
    </location>
</feature>
<evidence type="ECO:0000313" key="2">
    <source>
        <dbReference type="EMBL" id="GAH01779.1"/>
    </source>
</evidence>
<keyword evidence="1" id="KW-1133">Transmembrane helix</keyword>
<sequence length="149" mass="16813">EGFDYFEETDLEIIFIGLRGITLAFFVAIPLLVIFTQDLGLQKFLIIEHSGLPLFRYDFMRSAQIADEDDASFLASGFVSAIVSFSEQLANRESGFLSIKSSYLYYIVRKTKSKLYALQSILSNKDLENQFLTAARSIKVEQNAVINSS</sequence>
<protein>
    <submittedName>
        <fullName evidence="2">Uncharacterized protein</fullName>
    </submittedName>
</protein>
<name>X1D9L7_9ZZZZ</name>